<keyword evidence="12" id="KW-1185">Reference proteome</keyword>
<dbReference type="SFLD" id="SFLDG01058">
    <property type="entry name" value="lipoyl_synthase_like"/>
    <property type="match status" value="1"/>
</dbReference>
<dbReference type="GO" id="GO:0005737">
    <property type="term" value="C:cytoplasm"/>
    <property type="evidence" value="ECO:0007669"/>
    <property type="project" value="UniProtKB-SubCell"/>
</dbReference>
<dbReference type="InterPro" id="IPR007197">
    <property type="entry name" value="rSAM"/>
</dbReference>
<protein>
    <recommendedName>
        <fullName evidence="8">Lipoyl synthase</fullName>
        <ecNumber evidence="8">2.8.1.8</ecNumber>
    </recommendedName>
    <alternativeName>
        <fullName evidence="8">Lip-syn</fullName>
        <shortName evidence="8">LS</shortName>
    </alternativeName>
    <alternativeName>
        <fullName evidence="8">Lipoate synthase</fullName>
    </alternativeName>
    <alternativeName>
        <fullName evidence="8">Lipoic acid synthase</fullName>
    </alternativeName>
    <alternativeName>
        <fullName evidence="8">Sulfur insertion protein LipA</fullName>
    </alternativeName>
</protein>
<feature type="binding site" evidence="8">
    <location>
        <position position="136"/>
    </location>
    <ligand>
        <name>[4Fe-4S] cluster</name>
        <dbReference type="ChEBI" id="CHEBI:49883"/>
        <label>2</label>
        <note>4Fe-4S-S-AdoMet</note>
    </ligand>
</feature>
<dbReference type="KEGG" id="gji:H1R19_14850"/>
<comment type="function">
    <text evidence="8">Catalyzes the radical-mediated insertion of two sulfur atoms into the C-6 and C-8 positions of the octanoyl moiety bound to the lipoyl domains of lipoate-dependent enzymes, thereby converting the octanoylated domains into lipoylated derivatives.</text>
</comment>
<dbReference type="PANTHER" id="PTHR10949">
    <property type="entry name" value="LIPOYL SYNTHASE"/>
    <property type="match status" value="1"/>
</dbReference>
<comment type="similarity">
    <text evidence="8">Belongs to the radical SAM superfamily. Lipoyl synthase family.</text>
</comment>
<dbReference type="RefSeq" id="WP_219849428.1">
    <property type="nucleotide sequence ID" value="NZ_CP059491.1"/>
</dbReference>
<dbReference type="SFLD" id="SFLDF00271">
    <property type="entry name" value="lipoyl_synthase"/>
    <property type="match status" value="1"/>
</dbReference>
<dbReference type="NCBIfam" id="TIGR00510">
    <property type="entry name" value="lipA"/>
    <property type="match status" value="1"/>
</dbReference>
<dbReference type="GO" id="GO:0016992">
    <property type="term" value="F:lipoate synthase activity"/>
    <property type="evidence" value="ECO:0007669"/>
    <property type="project" value="UniProtKB-UniRule"/>
</dbReference>
<keyword evidence="1 8" id="KW-0004">4Fe-4S</keyword>
<feature type="region of interest" description="Disordered" evidence="9">
    <location>
        <begin position="1"/>
        <end position="59"/>
    </location>
</feature>
<evidence type="ECO:0000313" key="11">
    <source>
        <dbReference type="EMBL" id="QMT00203.1"/>
    </source>
</evidence>
<keyword evidence="5 8" id="KW-0408">Iron</keyword>
<comment type="catalytic activity">
    <reaction evidence="7 8">
        <text>[[Fe-S] cluster scaffold protein carrying a second [4Fe-4S](2+) cluster] + N(6)-octanoyl-L-lysyl-[protein] + 2 oxidized [2Fe-2S]-[ferredoxin] + 2 S-adenosyl-L-methionine + 4 H(+) = [[Fe-S] cluster scaffold protein] + N(6)-[(R)-dihydrolipoyl]-L-lysyl-[protein] + 4 Fe(3+) + 2 hydrogen sulfide + 2 5'-deoxyadenosine + 2 L-methionine + 2 reduced [2Fe-2S]-[ferredoxin]</text>
        <dbReference type="Rhea" id="RHEA:16585"/>
        <dbReference type="Rhea" id="RHEA-COMP:9928"/>
        <dbReference type="Rhea" id="RHEA-COMP:10000"/>
        <dbReference type="Rhea" id="RHEA-COMP:10001"/>
        <dbReference type="Rhea" id="RHEA-COMP:10475"/>
        <dbReference type="Rhea" id="RHEA-COMP:14568"/>
        <dbReference type="Rhea" id="RHEA-COMP:14569"/>
        <dbReference type="ChEBI" id="CHEBI:15378"/>
        <dbReference type="ChEBI" id="CHEBI:17319"/>
        <dbReference type="ChEBI" id="CHEBI:29034"/>
        <dbReference type="ChEBI" id="CHEBI:29919"/>
        <dbReference type="ChEBI" id="CHEBI:33722"/>
        <dbReference type="ChEBI" id="CHEBI:33737"/>
        <dbReference type="ChEBI" id="CHEBI:33738"/>
        <dbReference type="ChEBI" id="CHEBI:57844"/>
        <dbReference type="ChEBI" id="CHEBI:59789"/>
        <dbReference type="ChEBI" id="CHEBI:78809"/>
        <dbReference type="ChEBI" id="CHEBI:83100"/>
        <dbReference type="EC" id="2.8.1.8"/>
    </reaction>
</comment>
<dbReference type="PIRSF" id="PIRSF005963">
    <property type="entry name" value="Lipoyl_synth"/>
    <property type="match status" value="1"/>
</dbReference>
<evidence type="ECO:0000256" key="8">
    <source>
        <dbReference type="HAMAP-Rule" id="MF_00206"/>
    </source>
</evidence>
<dbReference type="GO" id="GO:0009249">
    <property type="term" value="P:protein lipoylation"/>
    <property type="evidence" value="ECO:0007669"/>
    <property type="project" value="UniProtKB-UniRule"/>
</dbReference>
<dbReference type="Proteomes" id="UP000515663">
    <property type="component" value="Chromosome"/>
</dbReference>
<evidence type="ECO:0000259" key="10">
    <source>
        <dbReference type="PROSITE" id="PS51918"/>
    </source>
</evidence>
<feature type="binding site" evidence="8">
    <location>
        <position position="132"/>
    </location>
    <ligand>
        <name>[4Fe-4S] cluster</name>
        <dbReference type="ChEBI" id="CHEBI:49883"/>
        <label>2</label>
        <note>4Fe-4S-S-AdoMet</note>
    </ligand>
</feature>
<dbReference type="SMART" id="SM00729">
    <property type="entry name" value="Elp3"/>
    <property type="match status" value="1"/>
</dbReference>
<evidence type="ECO:0000256" key="5">
    <source>
        <dbReference type="ARBA" id="ARBA00023004"/>
    </source>
</evidence>
<dbReference type="NCBIfam" id="NF009544">
    <property type="entry name" value="PRK12928.1"/>
    <property type="match status" value="1"/>
</dbReference>
<evidence type="ECO:0000256" key="6">
    <source>
        <dbReference type="ARBA" id="ARBA00023014"/>
    </source>
</evidence>
<evidence type="ECO:0000256" key="3">
    <source>
        <dbReference type="ARBA" id="ARBA00022691"/>
    </source>
</evidence>
<keyword evidence="6 8" id="KW-0411">Iron-sulfur</keyword>
<proteinExistence type="inferred from homology"/>
<dbReference type="InterPro" id="IPR006638">
    <property type="entry name" value="Elp3/MiaA/NifB-like_rSAM"/>
</dbReference>
<dbReference type="InterPro" id="IPR058240">
    <property type="entry name" value="rSAM_sf"/>
</dbReference>
<evidence type="ECO:0000256" key="4">
    <source>
        <dbReference type="ARBA" id="ARBA00022723"/>
    </source>
</evidence>
<keyword evidence="4 8" id="KW-0479">Metal-binding</keyword>
<keyword evidence="2 8" id="KW-0808">Transferase</keyword>
<dbReference type="InterPro" id="IPR031691">
    <property type="entry name" value="LIAS_N"/>
</dbReference>
<dbReference type="AlphaFoldDB" id="A0A7D7LPR2"/>
<evidence type="ECO:0000313" key="12">
    <source>
        <dbReference type="Proteomes" id="UP000515663"/>
    </source>
</evidence>
<dbReference type="PANTHER" id="PTHR10949:SF0">
    <property type="entry name" value="LIPOYL SYNTHASE, MITOCHONDRIAL"/>
    <property type="match status" value="1"/>
</dbReference>
<dbReference type="HAMAP" id="MF_00206">
    <property type="entry name" value="Lipoyl_synth"/>
    <property type="match status" value="1"/>
</dbReference>
<dbReference type="InterPro" id="IPR013785">
    <property type="entry name" value="Aldolase_TIM"/>
</dbReference>
<dbReference type="Pfam" id="PF04055">
    <property type="entry name" value="Radical_SAM"/>
    <property type="match status" value="1"/>
</dbReference>
<sequence>MTASPLTPGPGAPDATPTASAPAPQTTPAQTTPAKITSAQSAPAPSTTSSGAAPAPEGRKLLRLEVRNAQTPIERKPEWIRTRATMGPEFTELKGLVKREGLHTVCEEAGCPNIYECWEDREATFLIGGEQCTRRCDFCQIDTGKPAPLDRDEPRRVAESVQAMGLRYSTITGVARDDLPDEGAWLYAETVRAIHRLNPGTGVENLIPDFHAKPDLLAEVFDARPEVLAHNLETVPRIFKRIRPAFRYERSLEVLTAARDFGLVTKSNLILGMGETPQEVQSAIVDLHEAGCDILTITQYLRPSPRHHPVERWVKPEEFVDHSEFAEEVGFAGVMAGPLVRSSYRAGRLYAQAMAHHGREISPALAHLATAGSASQEASSLMERLAR</sequence>
<feature type="binding site" evidence="8">
    <location>
        <position position="117"/>
    </location>
    <ligand>
        <name>[4Fe-4S] cluster</name>
        <dbReference type="ChEBI" id="CHEBI:49883"/>
        <label>1</label>
    </ligand>
</feature>
<dbReference type="CDD" id="cd01335">
    <property type="entry name" value="Radical_SAM"/>
    <property type="match status" value="1"/>
</dbReference>
<comment type="pathway">
    <text evidence="8">Protein modification; protein lipoylation via endogenous pathway; protein N(6)-(lipoyl)lysine from octanoyl-[acyl-carrier-protein]: step 2/2.</text>
</comment>
<accession>A0A7D7LPR2</accession>
<evidence type="ECO:0000256" key="7">
    <source>
        <dbReference type="ARBA" id="ARBA00047326"/>
    </source>
</evidence>
<feature type="binding site" evidence="8">
    <location>
        <position position="106"/>
    </location>
    <ligand>
        <name>[4Fe-4S] cluster</name>
        <dbReference type="ChEBI" id="CHEBI:49883"/>
        <label>1</label>
    </ligand>
</feature>
<gene>
    <name evidence="8 11" type="primary">lipA</name>
    <name evidence="11" type="ORF">H1R19_14850</name>
</gene>
<organism evidence="11 12">
    <name type="scientific">Gordonia jinghuaiqii</name>
    <dbReference type="NCBI Taxonomy" id="2758710"/>
    <lineage>
        <taxon>Bacteria</taxon>
        <taxon>Bacillati</taxon>
        <taxon>Actinomycetota</taxon>
        <taxon>Actinomycetes</taxon>
        <taxon>Mycobacteriales</taxon>
        <taxon>Gordoniaceae</taxon>
        <taxon>Gordonia</taxon>
    </lineage>
</organism>
<dbReference type="Pfam" id="PF16881">
    <property type="entry name" value="LIAS_N"/>
    <property type="match status" value="1"/>
</dbReference>
<dbReference type="GO" id="GO:0051539">
    <property type="term" value="F:4 iron, 4 sulfur cluster binding"/>
    <property type="evidence" value="ECO:0007669"/>
    <property type="project" value="UniProtKB-UniRule"/>
</dbReference>
<feature type="binding site" evidence="8">
    <location>
        <position position="111"/>
    </location>
    <ligand>
        <name>[4Fe-4S] cluster</name>
        <dbReference type="ChEBI" id="CHEBI:49883"/>
        <label>1</label>
    </ligand>
</feature>
<dbReference type="EMBL" id="CP059491">
    <property type="protein sequence ID" value="QMT00203.1"/>
    <property type="molecule type" value="Genomic_DNA"/>
</dbReference>
<dbReference type="Gene3D" id="3.20.20.70">
    <property type="entry name" value="Aldolase class I"/>
    <property type="match status" value="1"/>
</dbReference>
<name>A0A7D7LPR2_9ACTN</name>
<dbReference type="SUPFAM" id="SSF102114">
    <property type="entry name" value="Radical SAM enzymes"/>
    <property type="match status" value="1"/>
</dbReference>
<dbReference type="EC" id="2.8.1.8" evidence="8"/>
<feature type="binding site" evidence="8">
    <location>
        <position position="343"/>
    </location>
    <ligand>
        <name>[4Fe-4S] cluster</name>
        <dbReference type="ChEBI" id="CHEBI:49883"/>
        <label>1</label>
    </ligand>
</feature>
<dbReference type="GO" id="GO:0046872">
    <property type="term" value="F:metal ion binding"/>
    <property type="evidence" value="ECO:0007669"/>
    <property type="project" value="UniProtKB-KW"/>
</dbReference>
<keyword evidence="8" id="KW-0963">Cytoplasm</keyword>
<comment type="cofactor">
    <cofactor evidence="8">
        <name>[4Fe-4S] cluster</name>
        <dbReference type="ChEBI" id="CHEBI:49883"/>
    </cofactor>
    <text evidence="8">Binds 2 [4Fe-4S] clusters per subunit. One cluster is coordinated with 3 cysteines and an exchangeable S-adenosyl-L-methionine.</text>
</comment>
<evidence type="ECO:0000256" key="2">
    <source>
        <dbReference type="ARBA" id="ARBA00022679"/>
    </source>
</evidence>
<keyword evidence="3 8" id="KW-0949">S-adenosyl-L-methionine</keyword>
<dbReference type="PROSITE" id="PS51918">
    <property type="entry name" value="RADICAL_SAM"/>
    <property type="match status" value="1"/>
</dbReference>
<dbReference type="UniPathway" id="UPA00538">
    <property type="reaction ID" value="UER00593"/>
</dbReference>
<evidence type="ECO:0000256" key="1">
    <source>
        <dbReference type="ARBA" id="ARBA00022485"/>
    </source>
</evidence>
<dbReference type="SFLD" id="SFLDS00029">
    <property type="entry name" value="Radical_SAM"/>
    <property type="match status" value="1"/>
</dbReference>
<feature type="binding site" evidence="8">
    <location>
        <position position="139"/>
    </location>
    <ligand>
        <name>[4Fe-4S] cluster</name>
        <dbReference type="ChEBI" id="CHEBI:49883"/>
        <label>2</label>
        <note>4Fe-4S-S-AdoMet</note>
    </ligand>
</feature>
<dbReference type="InterPro" id="IPR003698">
    <property type="entry name" value="Lipoyl_synth"/>
</dbReference>
<comment type="subcellular location">
    <subcellularLocation>
        <location evidence="8">Cytoplasm</location>
    </subcellularLocation>
</comment>
<feature type="domain" description="Radical SAM core" evidence="10">
    <location>
        <begin position="118"/>
        <end position="332"/>
    </location>
</feature>
<feature type="compositionally biased region" description="Low complexity" evidence="9">
    <location>
        <begin position="12"/>
        <end position="56"/>
    </location>
</feature>
<reference evidence="12" key="1">
    <citation type="submission" date="2020-07" db="EMBL/GenBank/DDBJ databases">
        <title>novel species isolated from the respiratory tract of Marmot.</title>
        <authorList>
            <person name="Zhang G."/>
        </authorList>
    </citation>
    <scope>NUCLEOTIDE SEQUENCE [LARGE SCALE GENOMIC DNA]</scope>
    <source>
        <strain evidence="12">686</strain>
    </source>
</reference>
<evidence type="ECO:0000256" key="9">
    <source>
        <dbReference type="SAM" id="MobiDB-lite"/>
    </source>
</evidence>
<dbReference type="NCBIfam" id="NF004019">
    <property type="entry name" value="PRK05481.1"/>
    <property type="match status" value="1"/>
</dbReference>